<evidence type="ECO:0000313" key="3">
    <source>
        <dbReference type="Proteomes" id="UP001479436"/>
    </source>
</evidence>
<gene>
    <name evidence="2" type="ORF">K7432_014828</name>
</gene>
<dbReference type="Proteomes" id="UP001479436">
    <property type="component" value="Unassembled WGS sequence"/>
</dbReference>
<reference evidence="2 3" key="1">
    <citation type="submission" date="2023-04" db="EMBL/GenBank/DDBJ databases">
        <title>Genome of Basidiobolus ranarum AG-B5.</title>
        <authorList>
            <person name="Stajich J.E."/>
            <person name="Carter-House D."/>
            <person name="Gryganskyi A."/>
        </authorList>
    </citation>
    <scope>NUCLEOTIDE SEQUENCE [LARGE SCALE GENOMIC DNA]</scope>
    <source>
        <strain evidence="2 3">AG-B5</strain>
    </source>
</reference>
<organism evidence="2 3">
    <name type="scientific">Basidiobolus ranarum</name>
    <dbReference type="NCBI Taxonomy" id="34480"/>
    <lineage>
        <taxon>Eukaryota</taxon>
        <taxon>Fungi</taxon>
        <taxon>Fungi incertae sedis</taxon>
        <taxon>Zoopagomycota</taxon>
        <taxon>Entomophthoromycotina</taxon>
        <taxon>Basidiobolomycetes</taxon>
        <taxon>Basidiobolales</taxon>
        <taxon>Basidiobolaceae</taxon>
        <taxon>Basidiobolus</taxon>
    </lineage>
</organism>
<feature type="non-terminal residue" evidence="2">
    <location>
        <position position="130"/>
    </location>
</feature>
<accession>A0ABR2VP03</accession>
<evidence type="ECO:0000256" key="1">
    <source>
        <dbReference type="SAM" id="MobiDB-lite"/>
    </source>
</evidence>
<feature type="compositionally biased region" description="Low complexity" evidence="1">
    <location>
        <begin position="96"/>
        <end position="130"/>
    </location>
</feature>
<keyword evidence="3" id="KW-1185">Reference proteome</keyword>
<evidence type="ECO:0000313" key="2">
    <source>
        <dbReference type="EMBL" id="KAK9687327.1"/>
    </source>
</evidence>
<comment type="caution">
    <text evidence="2">The sequence shown here is derived from an EMBL/GenBank/DDBJ whole genome shotgun (WGS) entry which is preliminary data.</text>
</comment>
<sequence>MTSNPDLMHIVERDRISVKSESLFRRVSSENTDSPFFSTVNSAVSSPRDTDNFIIDYLLPQSDDESIFLNPKLETLDAESTLFFTTSHPHSPIENTTPTTSPPVLSVQSVQSPSNTTLSSPPSPLRTTQK</sequence>
<dbReference type="EMBL" id="JASJQH010008675">
    <property type="protein sequence ID" value="KAK9687327.1"/>
    <property type="molecule type" value="Genomic_DNA"/>
</dbReference>
<name>A0ABR2VP03_9FUNG</name>
<protein>
    <submittedName>
        <fullName evidence="2">Uncharacterized protein</fullName>
    </submittedName>
</protein>
<feature type="region of interest" description="Disordered" evidence="1">
    <location>
        <begin position="86"/>
        <end position="130"/>
    </location>
</feature>
<proteinExistence type="predicted"/>
<feature type="compositionally biased region" description="Polar residues" evidence="1">
    <location>
        <begin position="86"/>
        <end position="95"/>
    </location>
</feature>